<gene>
    <name evidence="3" type="ORF">JI749_10175</name>
</gene>
<dbReference type="Pfam" id="PF03235">
    <property type="entry name" value="GmrSD_N"/>
    <property type="match status" value="1"/>
</dbReference>
<dbReference type="Pfam" id="PF07510">
    <property type="entry name" value="GmrSD_C"/>
    <property type="match status" value="1"/>
</dbReference>
<protein>
    <submittedName>
        <fullName evidence="3">DUF262 domain-containing protein</fullName>
    </submittedName>
</protein>
<dbReference type="PANTHER" id="PTHR35149:SF2">
    <property type="entry name" value="DUF262 DOMAIN-CONTAINING PROTEIN"/>
    <property type="match status" value="1"/>
</dbReference>
<keyword evidence="4" id="KW-1185">Reference proteome</keyword>
<accession>A0ABX7BT69</accession>
<organism evidence="3 4">
    <name type="scientific">Devosia oryziradicis</name>
    <dbReference type="NCBI Taxonomy" id="2801335"/>
    <lineage>
        <taxon>Bacteria</taxon>
        <taxon>Pseudomonadati</taxon>
        <taxon>Pseudomonadota</taxon>
        <taxon>Alphaproteobacteria</taxon>
        <taxon>Hyphomicrobiales</taxon>
        <taxon>Devosiaceae</taxon>
        <taxon>Devosia</taxon>
    </lineage>
</organism>
<proteinExistence type="predicted"/>
<reference evidence="3 4" key="1">
    <citation type="submission" date="2021-01" db="EMBL/GenBank/DDBJ databases">
        <title>Genome seq and assembly of Devosia sp. G19.</title>
        <authorList>
            <person name="Chhetri G."/>
        </authorList>
    </citation>
    <scope>NUCLEOTIDE SEQUENCE [LARGE SCALE GENOMIC DNA]</scope>
    <source>
        <strain evidence="3 4">G19</strain>
    </source>
</reference>
<feature type="domain" description="GmrSD restriction endonucleases C-terminal" evidence="2">
    <location>
        <begin position="446"/>
        <end position="596"/>
    </location>
</feature>
<dbReference type="EMBL" id="CP068047">
    <property type="protein sequence ID" value="QQR34753.1"/>
    <property type="molecule type" value="Genomic_DNA"/>
</dbReference>
<evidence type="ECO:0000313" key="3">
    <source>
        <dbReference type="EMBL" id="QQR34753.1"/>
    </source>
</evidence>
<evidence type="ECO:0000259" key="1">
    <source>
        <dbReference type="Pfam" id="PF03235"/>
    </source>
</evidence>
<sequence length="711" mass="80968">MKPYTRSIIELFDGKKRFLIPLYQRQYAWKAQPQLELLWEDIDRSVQRLEQDRSSLTPHFMGAIVIAQVKTFGKQVQAYEIIDGQQRLTTFQLLLAAIRDVAKANGSRYEAELQKYLLNDGVMENQEVERFKLWPSLNDRRSFISIIDPHVDPHVLGPKPVDEEGIIRRSVAAHAYFKEKIAAHVDDNGSFDEHRLELLFEALKDGLAIVSIELEGGDDPQTIFETLNSRGVDLTPGDLMRNFIFQRAKGLGQADHSLLVDKLYEKHWLPLDRAFWGQPASRGRQSRQRLDWMLTDHLSMHIGNLVSVENLFDSYRRWILNSRPFPHVTAELESISATAAIEKRLFDQDPKDPIGNFGRFADAFDVSTAMPLVLYLATEDTVGADIDRALAVLESYILRRDICGSPTKNYNRFFIGIIDRLRAAEGNKIDALVLYLSSRQSDLDRWPDDVEWQRSWLGRNQYKGARQPRLRYIFEAIELAKRTALNEDIEIKSALSIEHIMPQKWRTNWPIPGFDHLDDDTDPEHVARKVERDGVIDNLGNLTLLTGPLNTSVSNGPYSTKMPAVRAHSSLALNRDLIEYDHWNEETISARGLDLFGIAKKIWVAPTRGVDQSALNDLAGDGVKLPPDGTECKFTYAGVDYAGTIEEGHLVVDGVDRPFATFSGASKTITRTNRNGWNDWYLRDQMGGWILADDWRQQAADVPVLESLDED</sequence>
<dbReference type="RefSeq" id="WP_201653028.1">
    <property type="nucleotide sequence ID" value="NZ_CP068047.1"/>
</dbReference>
<dbReference type="InterPro" id="IPR004919">
    <property type="entry name" value="GmrSD_N"/>
</dbReference>
<name>A0ABX7BT69_9HYPH</name>
<dbReference type="PANTHER" id="PTHR35149">
    <property type="entry name" value="SLL5132 PROTEIN"/>
    <property type="match status" value="1"/>
</dbReference>
<feature type="domain" description="GmrSD restriction endonucleases N-terminal" evidence="1">
    <location>
        <begin position="9"/>
        <end position="245"/>
    </location>
</feature>
<dbReference type="Proteomes" id="UP000595460">
    <property type="component" value="Chromosome"/>
</dbReference>
<dbReference type="InterPro" id="IPR011089">
    <property type="entry name" value="GmrSD_C"/>
</dbReference>
<evidence type="ECO:0000313" key="4">
    <source>
        <dbReference type="Proteomes" id="UP000595460"/>
    </source>
</evidence>
<evidence type="ECO:0000259" key="2">
    <source>
        <dbReference type="Pfam" id="PF07510"/>
    </source>
</evidence>